<dbReference type="RefSeq" id="WP_306373913.1">
    <property type="nucleotide sequence ID" value="NZ_JASAYK010000002.1"/>
</dbReference>
<reference evidence="10" key="1">
    <citation type="journal article" date="2023" name="Front. Microbiol.">
        <title>Phylogeography and host specificity of Pasteurellaceae pathogenic to sea-farmed fish in the north-east Atlantic.</title>
        <authorList>
            <person name="Gulla S."/>
            <person name="Colquhoun D.J."/>
            <person name="Olsen A.B."/>
            <person name="Spilsberg B."/>
            <person name="Lagesen K."/>
            <person name="Aakesson C.P."/>
            <person name="Strom S."/>
            <person name="Manji F."/>
            <person name="Birkbeck T.H."/>
            <person name="Nilsen H.K."/>
        </authorList>
    </citation>
    <scope>NUCLEOTIDE SEQUENCE</scope>
    <source>
        <strain evidence="10">TW16_20</strain>
    </source>
</reference>
<comment type="caution">
    <text evidence="10">The sequence shown here is derived from an EMBL/GenBank/DDBJ whole genome shotgun (WGS) entry which is preliminary data.</text>
</comment>
<proteinExistence type="inferred from homology"/>
<dbReference type="InterPro" id="IPR023772">
    <property type="entry name" value="DNA-bd_HTH_TetR-type_CS"/>
</dbReference>
<dbReference type="InterPro" id="IPR001647">
    <property type="entry name" value="HTH_TetR"/>
</dbReference>
<dbReference type="EMBL" id="JASAYQ010000002">
    <property type="protein sequence ID" value="MDP8172091.1"/>
    <property type="molecule type" value="Genomic_DNA"/>
</dbReference>
<dbReference type="GO" id="GO:0019285">
    <property type="term" value="P:glycine betaine biosynthetic process from choline"/>
    <property type="evidence" value="ECO:0007669"/>
    <property type="project" value="UniProtKB-UniRule"/>
</dbReference>
<dbReference type="PROSITE" id="PS01081">
    <property type="entry name" value="HTH_TETR_1"/>
    <property type="match status" value="1"/>
</dbReference>
<dbReference type="GO" id="GO:0003677">
    <property type="term" value="F:DNA binding"/>
    <property type="evidence" value="ECO:0007669"/>
    <property type="project" value="UniProtKB-UniRule"/>
</dbReference>
<evidence type="ECO:0000256" key="1">
    <source>
        <dbReference type="ARBA" id="ARBA00004719"/>
    </source>
</evidence>
<evidence type="ECO:0000256" key="5">
    <source>
        <dbReference type="ARBA" id="ARBA00023163"/>
    </source>
</evidence>
<evidence type="ECO:0000256" key="2">
    <source>
        <dbReference type="ARBA" id="ARBA00022491"/>
    </source>
</evidence>
<evidence type="ECO:0000259" key="9">
    <source>
        <dbReference type="PROSITE" id="PS50977"/>
    </source>
</evidence>
<dbReference type="InterPro" id="IPR050624">
    <property type="entry name" value="HTH-type_Tx_Regulator"/>
</dbReference>
<evidence type="ECO:0000256" key="6">
    <source>
        <dbReference type="ARBA" id="ARBA00024936"/>
    </source>
</evidence>
<dbReference type="PANTHER" id="PTHR43479:SF11">
    <property type="entry name" value="ACREF_ENVCD OPERON REPRESSOR-RELATED"/>
    <property type="match status" value="1"/>
</dbReference>
<dbReference type="NCBIfam" id="TIGR03384">
    <property type="entry name" value="betaine_BetI"/>
    <property type="match status" value="1"/>
</dbReference>
<comment type="pathway">
    <text evidence="1 7">Amine and polyamine biosynthesis; betaine biosynthesis via choline pathway [regulation].</text>
</comment>
<dbReference type="Pfam" id="PF00440">
    <property type="entry name" value="TetR_N"/>
    <property type="match status" value="1"/>
</dbReference>
<evidence type="ECO:0000256" key="8">
    <source>
        <dbReference type="PROSITE-ProRule" id="PRU00335"/>
    </source>
</evidence>
<dbReference type="HAMAP" id="MF_00768">
    <property type="entry name" value="HTH_type_BetI"/>
    <property type="match status" value="1"/>
</dbReference>
<evidence type="ECO:0000256" key="7">
    <source>
        <dbReference type="HAMAP-Rule" id="MF_00768"/>
    </source>
</evidence>
<dbReference type="SUPFAM" id="SSF46689">
    <property type="entry name" value="Homeodomain-like"/>
    <property type="match status" value="1"/>
</dbReference>
<comment type="function">
    <text evidence="7">Repressor involved in choline regulation of the bet genes.</text>
</comment>
<dbReference type="GO" id="GO:0045892">
    <property type="term" value="P:negative regulation of DNA-templated transcription"/>
    <property type="evidence" value="ECO:0007669"/>
    <property type="project" value="UniProtKB-UniRule"/>
</dbReference>
<dbReference type="NCBIfam" id="NF001978">
    <property type="entry name" value="PRK00767.1"/>
    <property type="match status" value="1"/>
</dbReference>
<dbReference type="InterPro" id="IPR039538">
    <property type="entry name" value="BetI_C"/>
</dbReference>
<dbReference type="InterPro" id="IPR036271">
    <property type="entry name" value="Tet_transcr_reg_TetR-rel_C_sf"/>
</dbReference>
<feature type="DNA-binding region" description="H-T-H motif" evidence="7 8">
    <location>
        <begin position="31"/>
        <end position="50"/>
    </location>
</feature>
<dbReference type="Gene3D" id="1.10.357.10">
    <property type="entry name" value="Tetracycline Repressor, domain 2"/>
    <property type="match status" value="1"/>
</dbReference>
<accession>A0AAJ6N8D7</accession>
<comment type="function">
    <text evidence="6">Repressor involved in the biosynthesis of the osmoprotectant glycine betaine. It represses transcription of the choline transporter BetT and the genes of BetAB involved in the synthesis of glycine betaine.</text>
</comment>
<gene>
    <name evidence="7 10" type="primary">betI</name>
    <name evidence="10" type="ORF">QJU93_01800</name>
</gene>
<evidence type="ECO:0000313" key="10">
    <source>
        <dbReference type="EMBL" id="MDP8172091.1"/>
    </source>
</evidence>
<dbReference type="GO" id="GO:0003700">
    <property type="term" value="F:DNA-binding transcription factor activity"/>
    <property type="evidence" value="ECO:0007669"/>
    <property type="project" value="UniProtKB-UniRule"/>
</dbReference>
<keyword evidence="4 7" id="KW-0238">DNA-binding</keyword>
<keyword evidence="2 7" id="KW-0678">Repressor</keyword>
<organism evidence="10 11">
    <name type="scientific">Phocoenobacter skyensis</name>
    <dbReference type="NCBI Taxonomy" id="97481"/>
    <lineage>
        <taxon>Bacteria</taxon>
        <taxon>Pseudomonadati</taxon>
        <taxon>Pseudomonadota</taxon>
        <taxon>Gammaproteobacteria</taxon>
        <taxon>Pasteurellales</taxon>
        <taxon>Pasteurellaceae</taxon>
        <taxon>Phocoenobacter</taxon>
    </lineage>
</organism>
<protein>
    <recommendedName>
        <fullName evidence="7">HTH-type transcriptional regulator BetI</fullName>
    </recommendedName>
</protein>
<dbReference type="Pfam" id="PF13977">
    <property type="entry name" value="TetR_C_6"/>
    <property type="match status" value="1"/>
</dbReference>
<evidence type="ECO:0000313" key="11">
    <source>
        <dbReference type="Proteomes" id="UP001236239"/>
    </source>
</evidence>
<keyword evidence="5 7" id="KW-0804">Transcription</keyword>
<dbReference type="InterPro" id="IPR017757">
    <property type="entry name" value="Tscrpt_rep_BetI"/>
</dbReference>
<dbReference type="Proteomes" id="UP001236239">
    <property type="component" value="Unassembled WGS sequence"/>
</dbReference>
<dbReference type="PROSITE" id="PS50977">
    <property type="entry name" value="HTH_TETR_2"/>
    <property type="match status" value="1"/>
</dbReference>
<dbReference type="SUPFAM" id="SSF48498">
    <property type="entry name" value="Tetracyclin repressor-like, C-terminal domain"/>
    <property type="match status" value="1"/>
</dbReference>
<sequence length="194" mass="22300">MPKIGMLEIRKEQLIQATLVCVEKYGVADTTIIQIAQQAGLSSGIISHYFGGKMGLLYETMRDLMRELRISISQKNKADPQLTPHRAIEIIIECNFDPNTDSARMKVWLSFWSMSMHQDDLNRLQKINDSRLHSNLLFHFKQLLPEKQAKNAARGLAALIDGLWLHGSLRSEEFDHHQARFIAKQFLSKLLEEQ</sequence>
<name>A0AAJ6N8D7_9PAST</name>
<feature type="domain" description="HTH tetR-type" evidence="9">
    <location>
        <begin position="8"/>
        <end position="68"/>
    </location>
</feature>
<dbReference type="AlphaFoldDB" id="A0AAJ6N8D7"/>
<evidence type="ECO:0000256" key="4">
    <source>
        <dbReference type="ARBA" id="ARBA00023125"/>
    </source>
</evidence>
<dbReference type="PANTHER" id="PTHR43479">
    <property type="entry name" value="ACREF/ENVCD OPERON REPRESSOR-RELATED"/>
    <property type="match status" value="1"/>
</dbReference>
<evidence type="ECO:0000256" key="3">
    <source>
        <dbReference type="ARBA" id="ARBA00023015"/>
    </source>
</evidence>
<dbReference type="InterPro" id="IPR009057">
    <property type="entry name" value="Homeodomain-like_sf"/>
</dbReference>
<keyword evidence="3 7" id="KW-0805">Transcription regulation</keyword>